<keyword evidence="1" id="KW-0808">Transferase</keyword>
<sequence>MSAAKPLQGIRVLDLTVALAGPYGSLLLGGLGAEVIRVESPGGSDIARSNPPYVGKEGIHFGVRREEEVSLTILNRARNKKSITLDLKSAQGLALFMELVKECDVVIENASEGATARLGVDYESVRKANPKIIYASIKAFGEPSPYPNLKGMDIIVQALSGIMDVTGVADGPPTRWGLPIADLVAPLYAVNGILAALIHRGRTGEGQRIQVSMLDCLSSMVAEEHFDVLLENGYPKRSGNFHDRLVPFGVYKTLDGHVAMVAFQPDWFRNLMEALGKPEMATDPRYATRGPRMKHAAEINAMIEEWARQRSTEEVIRELQEKRGVPAAPVRSPLDVLKDPVLQERGAVVKLQHPGLDDVHAVGMGLPISFSQTPVQFDQPAQELGASNEEIYRDLLKLPDDRLRQLRDEGVI</sequence>
<accession>A0A158DA05</accession>
<dbReference type="PANTHER" id="PTHR48207:SF3">
    <property type="entry name" value="SUCCINATE--HYDROXYMETHYLGLUTARATE COA-TRANSFERASE"/>
    <property type="match status" value="1"/>
</dbReference>
<evidence type="ECO:0000256" key="1">
    <source>
        <dbReference type="ARBA" id="ARBA00022679"/>
    </source>
</evidence>
<dbReference type="PANTHER" id="PTHR48207">
    <property type="entry name" value="SUCCINATE--HYDROXYMETHYLGLUTARATE COA-TRANSFERASE"/>
    <property type="match status" value="1"/>
</dbReference>
<name>A0A158DA05_9BURK</name>
<dbReference type="OrthoDB" id="8523055at2"/>
<dbReference type="Gene3D" id="3.30.1540.10">
    <property type="entry name" value="formyl-coa transferase, domain 3"/>
    <property type="match status" value="1"/>
</dbReference>
<dbReference type="InterPro" id="IPR044855">
    <property type="entry name" value="CoA-Trfase_III_dom3_sf"/>
</dbReference>
<dbReference type="Pfam" id="PF02515">
    <property type="entry name" value="CoA_transf_3"/>
    <property type="match status" value="1"/>
</dbReference>
<dbReference type="AlphaFoldDB" id="A0A158DA05"/>
<protein>
    <submittedName>
        <fullName evidence="2">L-carnitine dehydratase/bile acid-inducible protein F</fullName>
    </submittedName>
</protein>
<dbReference type="SUPFAM" id="SSF89796">
    <property type="entry name" value="CoA-transferase family III (CaiB/BaiF)"/>
    <property type="match status" value="1"/>
</dbReference>
<comment type="caution">
    <text evidence="2">The sequence shown here is derived from an EMBL/GenBank/DDBJ whole genome shotgun (WGS) entry which is preliminary data.</text>
</comment>
<dbReference type="Proteomes" id="UP000054870">
    <property type="component" value="Unassembled WGS sequence"/>
</dbReference>
<dbReference type="RefSeq" id="WP_061128081.1">
    <property type="nucleotide sequence ID" value="NZ_FCOF02000056.1"/>
</dbReference>
<dbReference type="EMBL" id="FCOF02000056">
    <property type="protein sequence ID" value="SAK91502.1"/>
    <property type="molecule type" value="Genomic_DNA"/>
</dbReference>
<gene>
    <name evidence="2" type="ORF">AWB75_06444</name>
</gene>
<dbReference type="GO" id="GO:0008410">
    <property type="term" value="F:CoA-transferase activity"/>
    <property type="evidence" value="ECO:0007669"/>
    <property type="project" value="TreeGrafter"/>
</dbReference>
<keyword evidence="3" id="KW-1185">Reference proteome</keyword>
<dbReference type="InterPro" id="IPR023606">
    <property type="entry name" value="CoA-Trfase_III_dom_1_sf"/>
</dbReference>
<dbReference type="InterPro" id="IPR003673">
    <property type="entry name" value="CoA-Trfase_fam_III"/>
</dbReference>
<dbReference type="Gene3D" id="3.40.50.10540">
    <property type="entry name" value="Crotonobetainyl-coa:carnitine coa-transferase, domain 1"/>
    <property type="match status" value="1"/>
</dbReference>
<evidence type="ECO:0000313" key="2">
    <source>
        <dbReference type="EMBL" id="SAK91502.1"/>
    </source>
</evidence>
<proteinExistence type="predicted"/>
<organism evidence="2 3">
    <name type="scientific">Caballeronia catudaia</name>
    <dbReference type="NCBI Taxonomy" id="1777136"/>
    <lineage>
        <taxon>Bacteria</taxon>
        <taxon>Pseudomonadati</taxon>
        <taxon>Pseudomonadota</taxon>
        <taxon>Betaproteobacteria</taxon>
        <taxon>Burkholderiales</taxon>
        <taxon>Burkholderiaceae</taxon>
        <taxon>Caballeronia</taxon>
    </lineage>
</organism>
<evidence type="ECO:0000313" key="3">
    <source>
        <dbReference type="Proteomes" id="UP000054870"/>
    </source>
</evidence>
<reference evidence="2" key="1">
    <citation type="submission" date="2016-01" db="EMBL/GenBank/DDBJ databases">
        <authorList>
            <person name="Peeters C."/>
        </authorList>
    </citation>
    <scope>NUCLEOTIDE SEQUENCE [LARGE SCALE GENOMIC DNA]</scope>
    <source>
        <strain evidence="2">LMG 29318</strain>
    </source>
</reference>
<dbReference type="InterPro" id="IPR050483">
    <property type="entry name" value="CoA-transferase_III_domain"/>
</dbReference>